<sequence length="33" mass="3564">MRSSICPLDLHSILIGVEVALITIELSTPKGRT</sequence>
<keyword evidence="2" id="KW-1185">Reference proteome</keyword>
<dbReference type="AlphaFoldDB" id="A0A2P5AHY4"/>
<evidence type="ECO:0000313" key="1">
    <source>
        <dbReference type="EMBL" id="PON36141.1"/>
    </source>
</evidence>
<evidence type="ECO:0000313" key="2">
    <source>
        <dbReference type="Proteomes" id="UP000237105"/>
    </source>
</evidence>
<name>A0A2P5AHY4_PARAD</name>
<proteinExistence type="predicted"/>
<organism evidence="1 2">
    <name type="scientific">Parasponia andersonii</name>
    <name type="common">Sponia andersonii</name>
    <dbReference type="NCBI Taxonomy" id="3476"/>
    <lineage>
        <taxon>Eukaryota</taxon>
        <taxon>Viridiplantae</taxon>
        <taxon>Streptophyta</taxon>
        <taxon>Embryophyta</taxon>
        <taxon>Tracheophyta</taxon>
        <taxon>Spermatophyta</taxon>
        <taxon>Magnoliopsida</taxon>
        <taxon>eudicotyledons</taxon>
        <taxon>Gunneridae</taxon>
        <taxon>Pentapetalae</taxon>
        <taxon>rosids</taxon>
        <taxon>fabids</taxon>
        <taxon>Rosales</taxon>
        <taxon>Cannabaceae</taxon>
        <taxon>Parasponia</taxon>
    </lineage>
</organism>
<gene>
    <name evidence="1" type="ORF">PanWU01x14_330770</name>
</gene>
<protein>
    <submittedName>
        <fullName evidence="1">Uncharacterized protein</fullName>
    </submittedName>
</protein>
<reference evidence="2" key="1">
    <citation type="submission" date="2016-06" db="EMBL/GenBank/DDBJ databases">
        <title>Parallel loss of symbiosis genes in relatives of nitrogen-fixing non-legume Parasponia.</title>
        <authorList>
            <person name="Van Velzen R."/>
            <person name="Holmer R."/>
            <person name="Bu F."/>
            <person name="Rutten L."/>
            <person name="Van Zeijl A."/>
            <person name="Liu W."/>
            <person name="Santuari L."/>
            <person name="Cao Q."/>
            <person name="Sharma T."/>
            <person name="Shen D."/>
            <person name="Roswanjaya Y."/>
            <person name="Wardhani T."/>
            <person name="Kalhor M.S."/>
            <person name="Jansen J."/>
            <person name="Van den Hoogen J."/>
            <person name="Gungor B."/>
            <person name="Hartog M."/>
            <person name="Hontelez J."/>
            <person name="Verver J."/>
            <person name="Yang W.-C."/>
            <person name="Schijlen E."/>
            <person name="Repin R."/>
            <person name="Schilthuizen M."/>
            <person name="Schranz E."/>
            <person name="Heidstra R."/>
            <person name="Miyata K."/>
            <person name="Fedorova E."/>
            <person name="Kohlen W."/>
            <person name="Bisseling T."/>
            <person name="Smit S."/>
            <person name="Geurts R."/>
        </authorList>
    </citation>
    <scope>NUCLEOTIDE SEQUENCE [LARGE SCALE GENOMIC DNA]</scope>
    <source>
        <strain evidence="2">cv. WU1-14</strain>
    </source>
</reference>
<dbReference type="Proteomes" id="UP000237105">
    <property type="component" value="Unassembled WGS sequence"/>
</dbReference>
<accession>A0A2P5AHY4</accession>
<comment type="caution">
    <text evidence="1">The sequence shown here is derived from an EMBL/GenBank/DDBJ whole genome shotgun (WGS) entry which is preliminary data.</text>
</comment>
<dbReference type="EMBL" id="JXTB01000582">
    <property type="protein sequence ID" value="PON36141.1"/>
    <property type="molecule type" value="Genomic_DNA"/>
</dbReference>